<proteinExistence type="predicted"/>
<dbReference type="EMBL" id="CP036433">
    <property type="protein sequence ID" value="QDU93308.1"/>
    <property type="molecule type" value="Genomic_DNA"/>
</dbReference>
<name>A0A518DN93_9BACT</name>
<feature type="region of interest" description="Disordered" evidence="7">
    <location>
        <begin position="1"/>
        <end position="31"/>
    </location>
</feature>
<dbReference type="GO" id="GO:0005524">
    <property type="term" value="F:ATP binding"/>
    <property type="evidence" value="ECO:0007669"/>
    <property type="project" value="UniProtKB-KW"/>
</dbReference>
<protein>
    <submittedName>
        <fullName evidence="11">Multidrug export ATP-binding/permease protein</fullName>
        <ecNumber evidence="11">3.6.3.-</ecNumber>
    </submittedName>
</protein>
<evidence type="ECO:0000256" key="4">
    <source>
        <dbReference type="ARBA" id="ARBA00022840"/>
    </source>
</evidence>
<feature type="transmembrane region" description="Helical" evidence="8">
    <location>
        <begin position="195"/>
        <end position="217"/>
    </location>
</feature>
<dbReference type="InterPro" id="IPR036640">
    <property type="entry name" value="ABC1_TM_sf"/>
</dbReference>
<dbReference type="AlphaFoldDB" id="A0A518DN93"/>
<evidence type="ECO:0000259" key="10">
    <source>
        <dbReference type="PROSITE" id="PS50929"/>
    </source>
</evidence>
<dbReference type="SMART" id="SM00382">
    <property type="entry name" value="AAA"/>
    <property type="match status" value="1"/>
</dbReference>
<feature type="transmembrane region" description="Helical" evidence="8">
    <location>
        <begin position="322"/>
        <end position="340"/>
    </location>
</feature>
<dbReference type="SUPFAM" id="SSF52540">
    <property type="entry name" value="P-loop containing nucleoside triphosphate hydrolases"/>
    <property type="match status" value="1"/>
</dbReference>
<dbReference type="InterPro" id="IPR039421">
    <property type="entry name" value="Type_1_exporter"/>
</dbReference>
<dbReference type="InterPro" id="IPR017871">
    <property type="entry name" value="ABC_transporter-like_CS"/>
</dbReference>
<organism evidence="11 12">
    <name type="scientific">Lignipirellula cremea</name>
    <dbReference type="NCBI Taxonomy" id="2528010"/>
    <lineage>
        <taxon>Bacteria</taxon>
        <taxon>Pseudomonadati</taxon>
        <taxon>Planctomycetota</taxon>
        <taxon>Planctomycetia</taxon>
        <taxon>Pirellulales</taxon>
        <taxon>Pirellulaceae</taxon>
        <taxon>Lignipirellula</taxon>
    </lineage>
</organism>
<comment type="subcellular location">
    <subcellularLocation>
        <location evidence="1">Cell membrane</location>
        <topology evidence="1">Multi-pass membrane protein</topology>
    </subcellularLocation>
</comment>
<dbReference type="FunFam" id="3.40.50.300:FF:000218">
    <property type="entry name" value="Multidrug ABC transporter ATP-binding protein"/>
    <property type="match status" value="1"/>
</dbReference>
<dbReference type="Proteomes" id="UP000317648">
    <property type="component" value="Chromosome"/>
</dbReference>
<dbReference type="RefSeq" id="WP_145050003.1">
    <property type="nucleotide sequence ID" value="NZ_CP036433.1"/>
</dbReference>
<dbReference type="EC" id="3.6.3.-" evidence="11"/>
<feature type="transmembrane region" description="Helical" evidence="8">
    <location>
        <begin position="102"/>
        <end position="123"/>
    </location>
</feature>
<evidence type="ECO:0000256" key="2">
    <source>
        <dbReference type="ARBA" id="ARBA00022692"/>
    </source>
</evidence>
<dbReference type="InterPro" id="IPR003439">
    <property type="entry name" value="ABC_transporter-like_ATP-bd"/>
</dbReference>
<evidence type="ECO:0000256" key="3">
    <source>
        <dbReference type="ARBA" id="ARBA00022741"/>
    </source>
</evidence>
<dbReference type="PANTHER" id="PTHR43394">
    <property type="entry name" value="ATP-DEPENDENT PERMEASE MDL1, MITOCHONDRIAL"/>
    <property type="match status" value="1"/>
</dbReference>
<keyword evidence="11" id="KW-0378">Hydrolase</keyword>
<evidence type="ECO:0000256" key="6">
    <source>
        <dbReference type="ARBA" id="ARBA00023136"/>
    </source>
</evidence>
<keyword evidence="3" id="KW-0547">Nucleotide-binding</keyword>
<dbReference type="GO" id="GO:0016887">
    <property type="term" value="F:ATP hydrolysis activity"/>
    <property type="evidence" value="ECO:0007669"/>
    <property type="project" value="InterPro"/>
</dbReference>
<dbReference type="GO" id="GO:0005886">
    <property type="term" value="C:plasma membrane"/>
    <property type="evidence" value="ECO:0007669"/>
    <property type="project" value="UniProtKB-SubCell"/>
</dbReference>
<dbReference type="InterPro" id="IPR027417">
    <property type="entry name" value="P-loop_NTPase"/>
</dbReference>
<dbReference type="KEGG" id="lcre:Pla8534_10880"/>
<dbReference type="PROSITE" id="PS50929">
    <property type="entry name" value="ABC_TM1F"/>
    <property type="match status" value="1"/>
</dbReference>
<dbReference type="PROSITE" id="PS00211">
    <property type="entry name" value="ABC_TRANSPORTER_1"/>
    <property type="match status" value="1"/>
</dbReference>
<dbReference type="PROSITE" id="PS50893">
    <property type="entry name" value="ABC_TRANSPORTER_2"/>
    <property type="match status" value="1"/>
</dbReference>
<dbReference type="Gene3D" id="3.40.50.300">
    <property type="entry name" value="P-loop containing nucleotide triphosphate hydrolases"/>
    <property type="match status" value="1"/>
</dbReference>
<dbReference type="Pfam" id="PF00664">
    <property type="entry name" value="ABC_membrane"/>
    <property type="match status" value="1"/>
</dbReference>
<evidence type="ECO:0000256" key="8">
    <source>
        <dbReference type="SAM" id="Phobius"/>
    </source>
</evidence>
<dbReference type="GO" id="GO:0015421">
    <property type="term" value="F:ABC-type oligopeptide transporter activity"/>
    <property type="evidence" value="ECO:0007669"/>
    <property type="project" value="TreeGrafter"/>
</dbReference>
<keyword evidence="5 8" id="KW-1133">Transmembrane helix</keyword>
<evidence type="ECO:0000259" key="9">
    <source>
        <dbReference type="PROSITE" id="PS50893"/>
    </source>
</evidence>
<dbReference type="InterPro" id="IPR003593">
    <property type="entry name" value="AAA+_ATPase"/>
</dbReference>
<dbReference type="OrthoDB" id="9762778at2"/>
<keyword evidence="6 8" id="KW-0472">Membrane</keyword>
<dbReference type="PANTHER" id="PTHR43394:SF1">
    <property type="entry name" value="ATP-BINDING CASSETTE SUB-FAMILY B MEMBER 10, MITOCHONDRIAL"/>
    <property type="match status" value="1"/>
</dbReference>
<feature type="transmembrane region" description="Helical" evidence="8">
    <location>
        <begin position="291"/>
        <end position="310"/>
    </location>
</feature>
<dbReference type="Pfam" id="PF00005">
    <property type="entry name" value="ABC_tran"/>
    <property type="match status" value="1"/>
</dbReference>
<keyword evidence="2 8" id="KW-0812">Transmembrane</keyword>
<evidence type="ECO:0000313" key="12">
    <source>
        <dbReference type="Proteomes" id="UP000317648"/>
    </source>
</evidence>
<gene>
    <name evidence="11" type="ORF">Pla8534_10880</name>
</gene>
<feature type="compositionally biased region" description="Basic and acidic residues" evidence="7">
    <location>
        <begin position="7"/>
        <end position="31"/>
    </location>
</feature>
<sequence>MPKTSRQKFEKYRQDLGNREDSQETKRSKPETRSAGALVAAFWKLLEGQRGAVVFALATLTIATVLGLLPPLATKLVIDVVLGDAPPPEYLVYWPSNPFQQILTLGAAVIGVSFLSVAIKLWGRWQATLAVNRLQASLRKKTFEHAVQLPLHRVYELKSGGAASLLREDAGGASELVFNLIYNPWQAVVQLLGSLLVLVMIDWRMMLGGVLLAPLVWLTHRTWINRIRPMYRDVRSQRQRIDSHTVETFGGMRIVRGFAQEPAEAGRYVGSNNLLIRQQLFVWWWARLVDVVWSVLIPLASTAMLVYGGYQILQGQMTLGDLMMFLFYLAMLLEPLAVLASSATSFQNNLAGLDRVLDVLDEPAEMQPRPDAVEIDPAQTAGRIRLENVGFTYPNSQRSILSGIDFEAAPGETIALVGRSGAGKTTLCNLIARFYDPTTGSVQLDGRDLRDLTVGSYRRLLGVVEQDVFLFDGSIRENIAYAVRSATQEQIEEAAQSANAHDFILQLENGYDTIIGERGVKLSGGQRQRLAIARAILADPRILILDEATSNLDSESELAIHESLQTLMQGRTCFVIAHRMSTITLADRIIVLEDGRITEMGNHDELMQISGHYRRMVELQTLGEEVP</sequence>
<dbReference type="Gene3D" id="1.20.1560.10">
    <property type="entry name" value="ABC transporter type 1, transmembrane domain"/>
    <property type="match status" value="1"/>
</dbReference>
<accession>A0A518DN93</accession>
<keyword evidence="4 11" id="KW-0067">ATP-binding</keyword>
<feature type="domain" description="ABC transmembrane type-1" evidence="10">
    <location>
        <begin position="54"/>
        <end position="348"/>
    </location>
</feature>
<evidence type="ECO:0000256" key="7">
    <source>
        <dbReference type="SAM" id="MobiDB-lite"/>
    </source>
</evidence>
<evidence type="ECO:0000313" key="11">
    <source>
        <dbReference type="EMBL" id="QDU93308.1"/>
    </source>
</evidence>
<dbReference type="CDD" id="cd07346">
    <property type="entry name" value="ABC_6TM_exporters"/>
    <property type="match status" value="1"/>
</dbReference>
<feature type="transmembrane region" description="Helical" evidence="8">
    <location>
        <begin position="52"/>
        <end position="73"/>
    </location>
</feature>
<dbReference type="InterPro" id="IPR011527">
    <property type="entry name" value="ABC1_TM_dom"/>
</dbReference>
<keyword evidence="12" id="KW-1185">Reference proteome</keyword>
<feature type="domain" description="ABC transporter" evidence="9">
    <location>
        <begin position="384"/>
        <end position="619"/>
    </location>
</feature>
<reference evidence="11 12" key="1">
    <citation type="submission" date="2019-02" db="EMBL/GenBank/DDBJ databases">
        <title>Deep-cultivation of Planctomycetes and their phenomic and genomic characterization uncovers novel biology.</title>
        <authorList>
            <person name="Wiegand S."/>
            <person name="Jogler M."/>
            <person name="Boedeker C."/>
            <person name="Pinto D."/>
            <person name="Vollmers J."/>
            <person name="Rivas-Marin E."/>
            <person name="Kohn T."/>
            <person name="Peeters S.H."/>
            <person name="Heuer A."/>
            <person name="Rast P."/>
            <person name="Oberbeckmann S."/>
            <person name="Bunk B."/>
            <person name="Jeske O."/>
            <person name="Meyerdierks A."/>
            <person name="Storesund J.E."/>
            <person name="Kallscheuer N."/>
            <person name="Luecker S."/>
            <person name="Lage O.M."/>
            <person name="Pohl T."/>
            <person name="Merkel B.J."/>
            <person name="Hornburger P."/>
            <person name="Mueller R.-W."/>
            <person name="Bruemmer F."/>
            <person name="Labrenz M."/>
            <person name="Spormann A.M."/>
            <person name="Op den Camp H."/>
            <person name="Overmann J."/>
            <person name="Amann R."/>
            <person name="Jetten M.S.M."/>
            <person name="Mascher T."/>
            <person name="Medema M.H."/>
            <person name="Devos D.P."/>
            <person name="Kaster A.-K."/>
            <person name="Ovreas L."/>
            <person name="Rohde M."/>
            <person name="Galperin M.Y."/>
            <person name="Jogler C."/>
        </authorList>
    </citation>
    <scope>NUCLEOTIDE SEQUENCE [LARGE SCALE GENOMIC DNA]</scope>
    <source>
        <strain evidence="11 12">Pla85_3_4</strain>
    </source>
</reference>
<evidence type="ECO:0000256" key="1">
    <source>
        <dbReference type="ARBA" id="ARBA00004651"/>
    </source>
</evidence>
<evidence type="ECO:0000256" key="5">
    <source>
        <dbReference type="ARBA" id="ARBA00022989"/>
    </source>
</evidence>
<dbReference type="SUPFAM" id="SSF90123">
    <property type="entry name" value="ABC transporter transmembrane region"/>
    <property type="match status" value="1"/>
</dbReference>